<reference evidence="1" key="1">
    <citation type="submission" date="2017-10" db="EMBL/GenBank/DDBJ databases">
        <title>Genome sequence of cellulolytic Lachnospiraceae bacterium XHS1971 isolated from hotspring sediment.</title>
        <authorList>
            <person name="Vasudevan G."/>
            <person name="Joshi A.J."/>
            <person name="Hivarkar S."/>
            <person name="Lanjekar V.B."/>
            <person name="Dhakephalkar P.K."/>
            <person name="Dagar S."/>
        </authorList>
    </citation>
    <scope>NUCLEOTIDE SEQUENCE</scope>
    <source>
        <strain evidence="1">XHS1971</strain>
    </source>
</reference>
<dbReference type="EMBL" id="PEDL01000001">
    <property type="protein sequence ID" value="PHV72235.1"/>
    <property type="molecule type" value="Genomic_DNA"/>
</dbReference>
<evidence type="ECO:0000313" key="1">
    <source>
        <dbReference type="EMBL" id="PHV72235.1"/>
    </source>
</evidence>
<comment type="caution">
    <text evidence="1">The sequence shown here is derived from an EMBL/GenBank/DDBJ whole genome shotgun (WGS) entry which is preliminary data.</text>
</comment>
<evidence type="ECO:0000313" key="2">
    <source>
        <dbReference type="Proteomes" id="UP000224460"/>
    </source>
</evidence>
<dbReference type="Proteomes" id="UP000224460">
    <property type="component" value="Unassembled WGS sequence"/>
</dbReference>
<proteinExistence type="predicted"/>
<protein>
    <submittedName>
        <fullName evidence="1">Uncharacterized protein</fullName>
    </submittedName>
</protein>
<name>A0AC61DHA2_9FIRM</name>
<sequence>MSIKVQMEREVRRKNIKKALRSVVEWLLLLGIVIGISLYLLFPKTYKEPDQTYWKQQKGFSVLAYNGVTRREKEGLITREQLETHLKALKEAGYTSIGIQEIIDYYEKGKPLPEQAVCILFEDGRKDTVVFAQPLLEKYNFKAVMMTYASQFLSKDRLFLKEKDLKRLDKNSYWEIGSSGYRFAYINVKESEQTYNHYLMDYLRDGYGLAVETTQEMTERLSWDYDQLNAVYTEILGYQPRAYQIMHSNSLYAGMNEAVEKVNDQKIKEYFSIHFNREGTSYNTKQASPYDLNYCIVDEKWSAEELLLQLQEDKKVTYQE</sequence>
<accession>A0AC61DHA2</accession>
<keyword evidence="2" id="KW-1185">Reference proteome</keyword>
<organism evidence="1 2">
    <name type="scientific">Sporanaerobium hydrogeniformans</name>
    <dbReference type="NCBI Taxonomy" id="3072179"/>
    <lineage>
        <taxon>Bacteria</taxon>
        <taxon>Bacillati</taxon>
        <taxon>Bacillota</taxon>
        <taxon>Clostridia</taxon>
        <taxon>Lachnospirales</taxon>
        <taxon>Lachnospiraceae</taxon>
        <taxon>Sporanaerobium</taxon>
    </lineage>
</organism>
<gene>
    <name evidence="1" type="ORF">CS063_01805</name>
</gene>